<accession>A0A1N7LMB0</accession>
<proteinExistence type="inferred from homology"/>
<dbReference type="InterPro" id="IPR046373">
    <property type="entry name" value="Acyl-CoA_Oxase/DH_mid-dom_sf"/>
</dbReference>
<evidence type="ECO:0000256" key="4">
    <source>
        <dbReference type="ARBA" id="ARBA00022827"/>
    </source>
</evidence>
<evidence type="ECO:0000313" key="8">
    <source>
        <dbReference type="EMBL" id="SIS74983.1"/>
    </source>
</evidence>
<protein>
    <submittedName>
        <fullName evidence="8">Acyl-CoA dehydrogenase</fullName>
    </submittedName>
</protein>
<dbReference type="OrthoDB" id="7328575at2"/>
<keyword evidence="3" id="KW-0285">Flavoprotein</keyword>
<keyword evidence="5" id="KW-0560">Oxidoreductase</keyword>
<dbReference type="EMBL" id="FTOT01000002">
    <property type="protein sequence ID" value="SIS74983.1"/>
    <property type="molecule type" value="Genomic_DNA"/>
</dbReference>
<dbReference type="InterPro" id="IPR037069">
    <property type="entry name" value="AcylCoA_DH/ox_N_sf"/>
</dbReference>
<evidence type="ECO:0000259" key="7">
    <source>
        <dbReference type="Pfam" id="PF02771"/>
    </source>
</evidence>
<evidence type="ECO:0000256" key="2">
    <source>
        <dbReference type="ARBA" id="ARBA00009347"/>
    </source>
</evidence>
<keyword evidence="9" id="KW-1185">Reference proteome</keyword>
<dbReference type="GO" id="GO:0050660">
    <property type="term" value="F:flavin adenine dinucleotide binding"/>
    <property type="evidence" value="ECO:0007669"/>
    <property type="project" value="InterPro"/>
</dbReference>
<dbReference type="STRING" id="1086013.SAMN05421774_10226"/>
<evidence type="ECO:0000313" key="9">
    <source>
        <dbReference type="Proteomes" id="UP000186141"/>
    </source>
</evidence>
<dbReference type="InterPro" id="IPR009100">
    <property type="entry name" value="AcylCoA_DH/oxidase_NM_dom_sf"/>
</dbReference>
<comment type="cofactor">
    <cofactor evidence="1">
        <name>FAD</name>
        <dbReference type="ChEBI" id="CHEBI:57692"/>
    </cofactor>
</comment>
<keyword evidence="4" id="KW-0274">FAD</keyword>
<dbReference type="PANTHER" id="PTHR43884">
    <property type="entry name" value="ACYL-COA DEHYDROGENASE"/>
    <property type="match status" value="1"/>
</dbReference>
<feature type="domain" description="Acyl-CoA dehydrogenase/oxidase N-terminal" evidence="7">
    <location>
        <begin position="13"/>
        <end position="96"/>
    </location>
</feature>
<dbReference type="InterPro" id="IPR009075">
    <property type="entry name" value="AcylCo_DH/oxidase_C"/>
</dbReference>
<organism evidence="8 9">
    <name type="scientific">Gemmobacter megaterium</name>
    <dbReference type="NCBI Taxonomy" id="1086013"/>
    <lineage>
        <taxon>Bacteria</taxon>
        <taxon>Pseudomonadati</taxon>
        <taxon>Pseudomonadota</taxon>
        <taxon>Alphaproteobacteria</taxon>
        <taxon>Rhodobacterales</taxon>
        <taxon>Paracoccaceae</taxon>
        <taxon>Gemmobacter</taxon>
    </lineage>
</organism>
<dbReference type="Pfam" id="PF02771">
    <property type="entry name" value="Acyl-CoA_dh_N"/>
    <property type="match status" value="1"/>
</dbReference>
<feature type="domain" description="Acyl-CoA dehydrogenase/oxidase C-terminal" evidence="6">
    <location>
        <begin position="223"/>
        <end position="364"/>
    </location>
</feature>
<dbReference type="GO" id="GO:0003995">
    <property type="term" value="F:acyl-CoA dehydrogenase activity"/>
    <property type="evidence" value="ECO:0007669"/>
    <property type="project" value="TreeGrafter"/>
</dbReference>
<dbReference type="Gene3D" id="1.10.540.10">
    <property type="entry name" value="Acyl-CoA dehydrogenase/oxidase, N-terminal domain"/>
    <property type="match status" value="1"/>
</dbReference>
<dbReference type="SUPFAM" id="SSF47203">
    <property type="entry name" value="Acyl-CoA dehydrogenase C-terminal domain-like"/>
    <property type="match status" value="1"/>
</dbReference>
<name>A0A1N7LMB0_9RHOB</name>
<comment type="similarity">
    <text evidence="2">Belongs to the acyl-CoA dehydrogenase family.</text>
</comment>
<dbReference type="AlphaFoldDB" id="A0A1N7LMB0"/>
<dbReference type="Gene3D" id="1.20.140.10">
    <property type="entry name" value="Butyryl-CoA Dehydrogenase, subunit A, domain 3"/>
    <property type="match status" value="1"/>
</dbReference>
<evidence type="ECO:0000256" key="3">
    <source>
        <dbReference type="ARBA" id="ARBA00022630"/>
    </source>
</evidence>
<evidence type="ECO:0000256" key="5">
    <source>
        <dbReference type="ARBA" id="ARBA00023002"/>
    </source>
</evidence>
<dbReference type="Pfam" id="PF00441">
    <property type="entry name" value="Acyl-CoA_dh_1"/>
    <property type="match status" value="1"/>
</dbReference>
<dbReference type="SUPFAM" id="SSF56645">
    <property type="entry name" value="Acyl-CoA dehydrogenase NM domain-like"/>
    <property type="match status" value="1"/>
</dbReference>
<dbReference type="PANTHER" id="PTHR43884:SF20">
    <property type="entry name" value="ACYL-COA DEHYDROGENASE FADE28"/>
    <property type="match status" value="1"/>
</dbReference>
<gene>
    <name evidence="8" type="ORF">SAMN05421774_10226</name>
</gene>
<reference evidence="8 9" key="1">
    <citation type="submission" date="2017-01" db="EMBL/GenBank/DDBJ databases">
        <authorList>
            <person name="Mah S.A."/>
            <person name="Swanson W.J."/>
            <person name="Moy G.W."/>
            <person name="Vacquier V.D."/>
        </authorList>
    </citation>
    <scope>NUCLEOTIDE SEQUENCE [LARGE SCALE GENOMIC DNA]</scope>
    <source>
        <strain evidence="8 9">DSM 26375</strain>
    </source>
</reference>
<dbReference type="CDD" id="cd00567">
    <property type="entry name" value="ACAD"/>
    <property type="match status" value="1"/>
</dbReference>
<evidence type="ECO:0000259" key="6">
    <source>
        <dbReference type="Pfam" id="PF00441"/>
    </source>
</evidence>
<dbReference type="InterPro" id="IPR036250">
    <property type="entry name" value="AcylCo_DH-like_C"/>
</dbReference>
<dbReference type="Gene3D" id="2.40.110.10">
    <property type="entry name" value="Butyryl-CoA Dehydrogenase, subunit A, domain 2"/>
    <property type="match status" value="1"/>
</dbReference>
<evidence type="ECO:0000256" key="1">
    <source>
        <dbReference type="ARBA" id="ARBA00001974"/>
    </source>
</evidence>
<dbReference type="InterPro" id="IPR013786">
    <property type="entry name" value="AcylCoA_DH/ox_N"/>
</dbReference>
<dbReference type="Proteomes" id="UP000186141">
    <property type="component" value="Unassembled WGS sequence"/>
</dbReference>
<sequence>MFAQAITAFEPEHRAILRQSARDWLERRRPLAAQRDLAAGRAFDPAFLRALGDMGWLGLLAEAGSGLDCADLVALHRELGRRLLPEPVVASGVMAASLLGWSGQAAFAERLAALSEGSLVATLAWQDGAGATGSDRCGPVAEAAGDGVRLSGRAAFVPWAGRADGWIVAARMGGGVLLGWLSRDAAGVTLRPGTAVDRGEMSELDFDGAFLPAADLIAGPDAGAALLDRVLDLGRMAVSAELVGAAEAVFAMTLDYLRDRKQFGRAIGANQAVQFTAVDLFVQIELANSVLAHAARQFDSADRPRVVAGCKARCSDVAFDAVRQAIQLHGAIGYTDASDVSLYVKRVMAWGPWLGNGAAHRARLGAMARAA</sequence>
<dbReference type="RefSeq" id="WP_076529260.1">
    <property type="nucleotide sequence ID" value="NZ_BMEH01000002.1"/>
</dbReference>